<feature type="domain" description="ENPP1-3/EXOG-like endonuclease/phosphodiesterase" evidence="4">
    <location>
        <begin position="237"/>
        <end position="446"/>
    </location>
</feature>
<dbReference type="SUPFAM" id="SSF54060">
    <property type="entry name" value="His-Me finger endonucleases"/>
    <property type="match status" value="1"/>
</dbReference>
<dbReference type="InterPro" id="IPR044929">
    <property type="entry name" value="DNA/RNA_non-sp_Endonuclease_sf"/>
</dbReference>
<dbReference type="InterPro" id="IPR044925">
    <property type="entry name" value="His-Me_finger_sf"/>
</dbReference>
<feature type="binding site" evidence="2">
    <location>
        <position position="330"/>
    </location>
    <ligand>
        <name>Mg(2+)</name>
        <dbReference type="ChEBI" id="CHEBI:18420"/>
        <note>catalytic</note>
    </ligand>
</feature>
<keyword evidence="6" id="KW-0378">Hydrolase</keyword>
<dbReference type="GO" id="GO:0016787">
    <property type="term" value="F:hydrolase activity"/>
    <property type="evidence" value="ECO:0007669"/>
    <property type="project" value="InterPro"/>
</dbReference>
<accession>A0A2P8HHC1</accession>
<evidence type="ECO:0000256" key="2">
    <source>
        <dbReference type="PIRSR" id="PIRSR640255-2"/>
    </source>
</evidence>
<dbReference type="OrthoDB" id="9811262at2"/>
<keyword evidence="7" id="KW-1185">Reference proteome</keyword>
<dbReference type="RefSeq" id="WP_106529920.1">
    <property type="nucleotide sequence ID" value="NZ_PYAW01000004.1"/>
</dbReference>
<feature type="chain" id="PRO_5015169228" evidence="3">
    <location>
        <begin position="20"/>
        <end position="459"/>
    </location>
</feature>
<keyword evidence="2" id="KW-0479">Metal-binding</keyword>
<evidence type="ECO:0000259" key="4">
    <source>
        <dbReference type="SMART" id="SM00477"/>
    </source>
</evidence>
<keyword evidence="6" id="KW-0255">Endonuclease</keyword>
<dbReference type="PANTHER" id="PTHR13966:SF5">
    <property type="entry name" value="ENDONUCLEASE G, MITOCHONDRIAL"/>
    <property type="match status" value="1"/>
</dbReference>
<proteinExistence type="predicted"/>
<dbReference type="SMART" id="SM00892">
    <property type="entry name" value="Endonuclease_NS"/>
    <property type="match status" value="1"/>
</dbReference>
<dbReference type="GO" id="GO:0046872">
    <property type="term" value="F:metal ion binding"/>
    <property type="evidence" value="ECO:0007669"/>
    <property type="project" value="UniProtKB-KW"/>
</dbReference>
<evidence type="ECO:0000259" key="5">
    <source>
        <dbReference type="SMART" id="SM00892"/>
    </source>
</evidence>
<dbReference type="GO" id="GO:0003676">
    <property type="term" value="F:nucleic acid binding"/>
    <property type="evidence" value="ECO:0007669"/>
    <property type="project" value="InterPro"/>
</dbReference>
<reference evidence="6 7" key="1">
    <citation type="submission" date="2018-03" db="EMBL/GenBank/DDBJ databases">
        <title>Genomic Encyclopedia of Archaeal and Bacterial Type Strains, Phase II (KMG-II): from individual species to whole genera.</title>
        <authorList>
            <person name="Goeker M."/>
        </authorList>
    </citation>
    <scope>NUCLEOTIDE SEQUENCE [LARGE SCALE GENOMIC DNA]</scope>
    <source>
        <strain evidence="6 7">DSM 24859</strain>
    </source>
</reference>
<dbReference type="GO" id="GO:0004519">
    <property type="term" value="F:endonuclease activity"/>
    <property type="evidence" value="ECO:0007669"/>
    <property type="project" value="UniProtKB-KW"/>
</dbReference>
<dbReference type="EMBL" id="PYAW01000004">
    <property type="protein sequence ID" value="PSL45601.1"/>
    <property type="molecule type" value="Genomic_DNA"/>
</dbReference>
<gene>
    <name evidence="6" type="ORF">CLV51_104307</name>
</gene>
<protein>
    <submittedName>
        <fullName evidence="6">Endonuclease G</fullName>
    </submittedName>
</protein>
<dbReference type="AlphaFoldDB" id="A0A2P8HHC1"/>
<name>A0A2P8HHC1_CHINA</name>
<evidence type="ECO:0000313" key="6">
    <source>
        <dbReference type="EMBL" id="PSL45601.1"/>
    </source>
</evidence>
<evidence type="ECO:0000256" key="3">
    <source>
        <dbReference type="SAM" id="SignalP"/>
    </source>
</evidence>
<dbReference type="PANTHER" id="PTHR13966">
    <property type="entry name" value="ENDONUCLEASE RELATED"/>
    <property type="match status" value="1"/>
</dbReference>
<dbReference type="CDD" id="cd00091">
    <property type="entry name" value="NUC"/>
    <property type="match status" value="1"/>
</dbReference>
<dbReference type="Pfam" id="PF01223">
    <property type="entry name" value="Endonuclease_NS"/>
    <property type="match status" value="1"/>
</dbReference>
<feature type="signal peptide" evidence="3">
    <location>
        <begin position="1"/>
        <end position="19"/>
    </location>
</feature>
<dbReference type="SMART" id="SM00477">
    <property type="entry name" value="NUC"/>
    <property type="match status" value="1"/>
</dbReference>
<dbReference type="InterPro" id="IPR020821">
    <property type="entry name" value="ENPP1-3/EXOG-like_nuc-like"/>
</dbReference>
<feature type="domain" description="DNA/RNA non-specific endonuclease/pyrophosphatase/phosphodiesterase" evidence="5">
    <location>
        <begin position="236"/>
        <end position="446"/>
    </location>
</feature>
<sequence>MKPKMKALIYLAFASAIFAGCNKDALVTPPPESAQKNVKTNGVRTESTQLLAEDFEQGSKTSYAAGDVALTSGSWNLSDALIGTLANDRKEGAKSVRVRNSGIASMNFDLNATGSVTVTVKHAVYGTDGNGSWELWASANQGGTYVKVGNTITAASTTLQTASFSYTASGKVRFDIRKTDGGSNRINFDTFVVTAGSVDTTGTGGGGVPGDNDNLLLGNPSNASSSIVLINNYLMDKTYFKLSYSRDKGEPNWVSWHIGASDLGSNSRSNNFRADNTLPAGWYQVSQTSYTGSGFDRGHNCPSGDRTADATANSTTFLMTNMIPQAPNNNRNLWANLENYIRTLVTAGNEVYVVMGSYGSGGTGSNGSAGTIDNGNVNVPSNIWKVVVVIPNGNNDLSRITTTTRVIAVNTPNDNSVSADWKSYLTSVNNIESATNYTLLSNVPANIASVLKSKVDSGN</sequence>
<keyword evidence="3" id="KW-0732">Signal</keyword>
<evidence type="ECO:0000313" key="7">
    <source>
        <dbReference type="Proteomes" id="UP000240971"/>
    </source>
</evidence>
<feature type="active site" description="Proton acceptor" evidence="1">
    <location>
        <position position="299"/>
    </location>
</feature>
<evidence type="ECO:0000256" key="1">
    <source>
        <dbReference type="PIRSR" id="PIRSR640255-1"/>
    </source>
</evidence>
<dbReference type="Gene3D" id="3.40.570.10">
    <property type="entry name" value="Extracellular Endonuclease, subunit A"/>
    <property type="match status" value="1"/>
</dbReference>
<dbReference type="InterPro" id="IPR001604">
    <property type="entry name" value="Endo_G_ENPP1-like_dom"/>
</dbReference>
<dbReference type="InterPro" id="IPR040255">
    <property type="entry name" value="Non-specific_endonuclease"/>
</dbReference>
<keyword evidence="6" id="KW-0540">Nuclease</keyword>
<comment type="caution">
    <text evidence="6">The sequence shown here is derived from an EMBL/GenBank/DDBJ whole genome shotgun (WGS) entry which is preliminary data.</text>
</comment>
<dbReference type="PROSITE" id="PS51257">
    <property type="entry name" value="PROKAR_LIPOPROTEIN"/>
    <property type="match status" value="1"/>
</dbReference>
<organism evidence="6 7">
    <name type="scientific">Chitinophaga niastensis</name>
    <dbReference type="NCBI Taxonomy" id="536980"/>
    <lineage>
        <taxon>Bacteria</taxon>
        <taxon>Pseudomonadati</taxon>
        <taxon>Bacteroidota</taxon>
        <taxon>Chitinophagia</taxon>
        <taxon>Chitinophagales</taxon>
        <taxon>Chitinophagaceae</taxon>
        <taxon>Chitinophaga</taxon>
    </lineage>
</organism>
<dbReference type="Proteomes" id="UP000240971">
    <property type="component" value="Unassembled WGS sequence"/>
</dbReference>